<dbReference type="OrthoDB" id="1880850at2759"/>
<dbReference type="KEGG" id="rsz:108810017"/>
<keyword evidence="1" id="KW-1185">Reference proteome</keyword>
<dbReference type="RefSeq" id="XP_056863702.1">
    <property type="nucleotide sequence ID" value="XM_057007722.1"/>
</dbReference>
<evidence type="ECO:0000313" key="2">
    <source>
        <dbReference type="RefSeq" id="XP_056863702.1"/>
    </source>
</evidence>
<dbReference type="Proteomes" id="UP000504610">
    <property type="component" value="Chromosome 4"/>
</dbReference>
<dbReference type="AlphaFoldDB" id="A0A9W3DII8"/>
<reference evidence="1" key="1">
    <citation type="journal article" date="2019" name="Database">
        <title>The radish genome database (RadishGD): an integrated information resource for radish genomics.</title>
        <authorList>
            <person name="Yu H.J."/>
            <person name="Baek S."/>
            <person name="Lee Y.J."/>
            <person name="Cho A."/>
            <person name="Mun J.H."/>
        </authorList>
    </citation>
    <scope>NUCLEOTIDE SEQUENCE [LARGE SCALE GENOMIC DNA]</scope>
    <source>
        <strain evidence="1">cv. WK10039</strain>
    </source>
</reference>
<proteinExistence type="predicted"/>
<reference evidence="2" key="2">
    <citation type="submission" date="2025-08" db="UniProtKB">
        <authorList>
            <consortium name="RefSeq"/>
        </authorList>
    </citation>
    <scope>IDENTIFICATION</scope>
    <source>
        <tissue evidence="2">Leaf</tissue>
    </source>
</reference>
<accession>A0A9W3DII8</accession>
<protein>
    <submittedName>
        <fullName evidence="2">Callose synthase 6</fullName>
    </submittedName>
</protein>
<dbReference type="GeneID" id="108810017"/>
<organism evidence="1 2">
    <name type="scientific">Raphanus sativus</name>
    <name type="common">Radish</name>
    <name type="synonym">Raphanus raphanistrum var. sativus</name>
    <dbReference type="NCBI Taxonomy" id="3726"/>
    <lineage>
        <taxon>Eukaryota</taxon>
        <taxon>Viridiplantae</taxon>
        <taxon>Streptophyta</taxon>
        <taxon>Embryophyta</taxon>
        <taxon>Tracheophyta</taxon>
        <taxon>Spermatophyta</taxon>
        <taxon>Magnoliopsida</taxon>
        <taxon>eudicotyledons</taxon>
        <taxon>Gunneridae</taxon>
        <taxon>Pentapetalae</taxon>
        <taxon>rosids</taxon>
        <taxon>malvids</taxon>
        <taxon>Brassicales</taxon>
        <taxon>Brassicaceae</taxon>
        <taxon>Brassiceae</taxon>
        <taxon>Raphanus</taxon>
    </lineage>
</organism>
<evidence type="ECO:0000313" key="1">
    <source>
        <dbReference type="Proteomes" id="UP000504610"/>
    </source>
</evidence>
<name>A0A9W3DII8_RAPSA</name>
<gene>
    <name evidence="2" type="primary">LOC108810017</name>
</gene>
<sequence length="108" mass="12255">MASNDEHHEAFLERAKALTDLEFTYVNSCQVYGNQKKSVISTTEVATQIFCRSCLKYLSLRVAHVLVDEKGETADAKSPRVFYSFFSKEAKSLMRYKKLACSAVCQGW</sequence>